<protein>
    <submittedName>
        <fullName evidence="15">Uncharacterized protein LOC116292922</fullName>
    </submittedName>
</protein>
<evidence type="ECO:0000256" key="2">
    <source>
        <dbReference type="ARBA" id="ARBA00004613"/>
    </source>
</evidence>
<keyword evidence="7" id="KW-1015">Disulfide bond</keyword>
<dbReference type="InterPro" id="IPR000421">
    <property type="entry name" value="FA58C"/>
</dbReference>
<dbReference type="SMART" id="SM00186">
    <property type="entry name" value="FBG"/>
    <property type="match status" value="1"/>
</dbReference>
<dbReference type="Gene3D" id="3.10.100.10">
    <property type="entry name" value="Mannose-Binding Protein A, subunit A"/>
    <property type="match status" value="1"/>
</dbReference>
<dbReference type="Gene3D" id="2.10.10.10">
    <property type="entry name" value="Fibronectin, type II, collagen-binding"/>
    <property type="match status" value="1"/>
</dbReference>
<dbReference type="PROSITE" id="PS51092">
    <property type="entry name" value="FN2_2"/>
    <property type="match status" value="1"/>
</dbReference>
<evidence type="ECO:0000259" key="10">
    <source>
        <dbReference type="PROSITE" id="PS50022"/>
    </source>
</evidence>
<dbReference type="PROSITE" id="PS01286">
    <property type="entry name" value="FA58C_2"/>
    <property type="match status" value="1"/>
</dbReference>
<feature type="domain" description="F5/8 type C" evidence="10">
    <location>
        <begin position="859"/>
        <end position="1005"/>
    </location>
</feature>
<dbReference type="SMART" id="SM00231">
    <property type="entry name" value="FA58C"/>
    <property type="match status" value="3"/>
</dbReference>
<dbReference type="SUPFAM" id="SSF56436">
    <property type="entry name" value="C-type lectin-like"/>
    <property type="match status" value="1"/>
</dbReference>
<name>A0A6P8HIA9_ACTTE</name>
<dbReference type="Gene3D" id="3.90.215.10">
    <property type="entry name" value="Gamma Fibrinogen, chain A, domain 1"/>
    <property type="match status" value="1"/>
</dbReference>
<dbReference type="InterPro" id="IPR008979">
    <property type="entry name" value="Galactose-bd-like_sf"/>
</dbReference>
<dbReference type="Pfam" id="PF15711">
    <property type="entry name" value="ILEI"/>
    <property type="match status" value="1"/>
</dbReference>
<dbReference type="RefSeq" id="XP_031556124.1">
    <property type="nucleotide sequence ID" value="XM_031700264.1"/>
</dbReference>
<dbReference type="InterPro" id="IPR016187">
    <property type="entry name" value="CTDL_fold"/>
</dbReference>
<sequence>MKLDLLNFLLFLACPLLVKLDERCQQASNTLNGTVYQLSNHSWPLFSPQRIEDIKHCGPKITASSGTSKIPLIETRHGITIPTSGSLELGSYSSSCMTSISLCARGLSTTLWLKPYNTLESTEPDKSHHILGTNAFWVTKTHDKTSGLDRITAEIRTSTGKVSVNTVIKYNSWSHIGTTWANGVLKIYVNGLKVNESNSTISSSAPLTTQGSLYLSRSPLFTQSSAVEGHNMYTDLSIWYQGLSDDQMYEAFHIRPRCPYMQARFFNFSSTTSSHSNYRAEHASSLAPQKAWCGKENENGTFLQIQFGKLTKVCTIVMYGFTVNGTVNSVTKLALSSSTDGVKWSIDHELIEKIVSYIYFRVDLPRPIEARYLRIHPLSWNVKPCIEKTNIYGFQIENVNVRVMTEGFSDPGVSKRTPICSIKVNEKEHCKGGNGHNIVVLEPSTGHVTSSRSFDTFNQTTAAKEMADYLRAIDERFIVVVAVKGSGHRYISDSAEELYRIGAIDPLVSCENCSWILIGRHGSRRSWVQQAHRKTRMGPASLEVNIPLEENNDPKHWWRLDQIVSSKIVDSRTKVKTPFTGKTTYNHIYGSTYKATVALESTSCLLDPDRCPGGLTIAYWLALYKHSLPKSIFNPSFIALENEKAKCFTWLTDQDRCCVFPFVYKGVTYTSCTEVDHHRLWCSFTPNFENHQWENCLGCNRPLVKKTMLSASSELQNSYRARSARFKDKNPFWSPSPDDVGPYLQVDIQEIVFLTAIGTKGGTLNGENHWVKSFQLWYSFGGIAWRLHREGFIDKDFIANYDATTIVTNQLSDPAKVRSVRIVPLVHTGKIALKLELYGCPEDDHPMQTIEPITLPEDCDFPLGLENGKIDDFHITASTVTDGSLAKHARLNGPKCWIPSKLDEKQYLMIMFVDKVFLTAVATQGSSVGGKSMFVSSYWISSSRDGNEWIDYIEDGQLVIFTANVDANAQVKNKIKYPFEKRYIRIHPKTWSSSGIALRAEVYGCLKENPKFSVVGPIFTRRVNVKNVQTITVSYKYCTEGLSCPTCNRQLYVAVPGTRCIGNVHYGCNYTDFNISVPTSKERYFEPIKIFDAIGSGCASVLSHADLLNIELIGHTKKVTGYTSCYGHFVNGQTKSGYYSIKTKEELAKTVYCDMETYGGGWTVIQRRLNGSVNFFRDWSSYKNGFGSVHGEHWIGNNVATMSGFPFKSELRIELETFDGERGVGGYEYFEIGSPDYTIKVSDFHGDIGDSLSDLNEMPFSTWDKDTPALTCSNVTKNGWWNFEAGSKCLTPSNLNGRYDSMTWKSWKGSQSLKKSEMKVRPAKAVRCNQWACYYAIGGNKFNHAKSNCEKFGASLTSITSLEEYKFIKEFLNLRDTPPDKVTIGLTSRDGTVYWVDGSEYKYKANWFNTTASMSFILKRVGSDYKWHHYNYNTNTDLSICKRD</sequence>
<dbReference type="SUPFAM" id="SSF56496">
    <property type="entry name" value="Fibrinogen C-terminal domain-like"/>
    <property type="match status" value="1"/>
</dbReference>
<dbReference type="Pfam" id="PF00147">
    <property type="entry name" value="Fibrinogen_C"/>
    <property type="match status" value="1"/>
</dbReference>
<dbReference type="PROSITE" id="PS52031">
    <property type="entry name" value="GG_LECTIN"/>
    <property type="match status" value="1"/>
</dbReference>
<feature type="domain" description="C-type lectin" evidence="11">
    <location>
        <begin position="1329"/>
        <end position="1428"/>
    </location>
</feature>
<dbReference type="SUPFAM" id="SSF49899">
    <property type="entry name" value="Concanavalin A-like lectins/glucanases"/>
    <property type="match status" value="1"/>
</dbReference>
<dbReference type="InterPro" id="IPR002181">
    <property type="entry name" value="Fibrinogen_a/b/g_C_dom"/>
</dbReference>
<feature type="domain" description="F5/8 type C" evidence="10">
    <location>
        <begin position="253"/>
        <end position="394"/>
    </location>
</feature>
<dbReference type="InterPro" id="IPR001304">
    <property type="entry name" value="C-type_lectin-like"/>
</dbReference>
<dbReference type="InterPro" id="IPR036943">
    <property type="entry name" value="FN_type2_sf"/>
</dbReference>
<dbReference type="Pfam" id="PF00059">
    <property type="entry name" value="Lectin_C"/>
    <property type="match status" value="1"/>
</dbReference>
<dbReference type="InterPro" id="IPR014716">
    <property type="entry name" value="Fibrinogen_a/b/g_C_1"/>
</dbReference>
<evidence type="ECO:0000256" key="9">
    <source>
        <dbReference type="SAM" id="SignalP"/>
    </source>
</evidence>
<evidence type="ECO:0000313" key="14">
    <source>
        <dbReference type="Proteomes" id="UP000515163"/>
    </source>
</evidence>
<comment type="subcellular location">
    <subcellularLocation>
        <location evidence="1">Endomembrane system</location>
        <topology evidence="1">Peripheral membrane protein</topology>
    </subcellularLocation>
    <subcellularLocation>
        <location evidence="2">Secreted</location>
    </subcellularLocation>
</comment>
<dbReference type="GO" id="GO:0012505">
    <property type="term" value="C:endomembrane system"/>
    <property type="evidence" value="ECO:0007669"/>
    <property type="project" value="UniProtKB-SubCell"/>
</dbReference>
<evidence type="ECO:0000313" key="15">
    <source>
        <dbReference type="RefSeq" id="XP_031556124.1"/>
    </source>
</evidence>
<evidence type="ECO:0000256" key="5">
    <source>
        <dbReference type="ARBA" id="ARBA00022889"/>
    </source>
</evidence>
<keyword evidence="14" id="KW-1185">Reference proteome</keyword>
<proteinExistence type="predicted"/>
<dbReference type="CDD" id="cd00087">
    <property type="entry name" value="FReD"/>
    <property type="match status" value="1"/>
</dbReference>
<dbReference type="GO" id="GO:0007155">
    <property type="term" value="P:cell adhesion"/>
    <property type="evidence" value="ECO:0007669"/>
    <property type="project" value="UniProtKB-KW"/>
</dbReference>
<evidence type="ECO:0000256" key="6">
    <source>
        <dbReference type="ARBA" id="ARBA00023136"/>
    </source>
</evidence>
<dbReference type="PROSITE" id="PS50041">
    <property type="entry name" value="C_TYPE_LECTIN_2"/>
    <property type="match status" value="1"/>
</dbReference>
<feature type="domain" description="Fibrinogen C-terminal" evidence="13">
    <location>
        <begin position="1116"/>
        <end position="1324"/>
    </location>
</feature>
<keyword evidence="9" id="KW-0732">Signal</keyword>
<gene>
    <name evidence="15" type="primary">LOC116292922</name>
</gene>
<dbReference type="GeneID" id="116292922"/>
<evidence type="ECO:0000256" key="7">
    <source>
        <dbReference type="ARBA" id="ARBA00023157"/>
    </source>
</evidence>
<dbReference type="PROSITE" id="PS51406">
    <property type="entry name" value="FIBRINOGEN_C_2"/>
    <property type="match status" value="1"/>
</dbReference>
<evidence type="ECO:0000256" key="3">
    <source>
        <dbReference type="ARBA" id="ARBA00022525"/>
    </source>
</evidence>
<dbReference type="InParanoid" id="A0A6P8HIA9"/>
<dbReference type="Proteomes" id="UP000515163">
    <property type="component" value="Unplaced"/>
</dbReference>
<dbReference type="SUPFAM" id="SSF49785">
    <property type="entry name" value="Galactose-binding domain-like"/>
    <property type="match status" value="3"/>
</dbReference>
<keyword evidence="4" id="KW-0677">Repeat</keyword>
<dbReference type="PANTHER" id="PTHR46806:SF5">
    <property type="entry name" value="F5_8 TYPE C DOMAIN-CONTAINING PROTEIN"/>
    <property type="match status" value="1"/>
</dbReference>
<dbReference type="Gene3D" id="2.60.120.200">
    <property type="match status" value="1"/>
</dbReference>
<evidence type="ECO:0000259" key="11">
    <source>
        <dbReference type="PROSITE" id="PS50041"/>
    </source>
</evidence>
<dbReference type="CDD" id="cd00057">
    <property type="entry name" value="FA58C"/>
    <property type="match status" value="2"/>
</dbReference>
<feature type="signal peptide" evidence="9">
    <location>
        <begin position="1"/>
        <end position="20"/>
    </location>
</feature>
<dbReference type="Pfam" id="PF00040">
    <property type="entry name" value="fn2"/>
    <property type="match status" value="1"/>
</dbReference>
<dbReference type="PROSITE" id="PS50022">
    <property type="entry name" value="FA58C_3"/>
    <property type="match status" value="3"/>
</dbReference>
<dbReference type="GO" id="GO:0005886">
    <property type="term" value="C:plasma membrane"/>
    <property type="evidence" value="ECO:0007669"/>
    <property type="project" value="TreeGrafter"/>
</dbReference>
<dbReference type="PANTHER" id="PTHR46806">
    <property type="entry name" value="F5/8 TYPE C DOMAIN-CONTAINING PROTEIN"/>
    <property type="match status" value="1"/>
</dbReference>
<dbReference type="NCBIfam" id="NF040941">
    <property type="entry name" value="GGGWT_bact"/>
    <property type="match status" value="1"/>
</dbReference>
<keyword evidence="3" id="KW-0964">Secreted</keyword>
<dbReference type="InterPro" id="IPR016186">
    <property type="entry name" value="C-type_lectin-like/link_sf"/>
</dbReference>
<dbReference type="InterPro" id="IPR013320">
    <property type="entry name" value="ConA-like_dom_sf"/>
</dbReference>
<dbReference type="GO" id="GO:0005576">
    <property type="term" value="C:extracellular region"/>
    <property type="evidence" value="ECO:0007669"/>
    <property type="project" value="UniProtKB-SubCell"/>
</dbReference>
<keyword evidence="6" id="KW-0472">Membrane</keyword>
<dbReference type="KEGG" id="aten:116292922"/>
<evidence type="ECO:0000259" key="13">
    <source>
        <dbReference type="PROSITE" id="PS51406"/>
    </source>
</evidence>
<dbReference type="Pfam" id="PF13385">
    <property type="entry name" value="Laminin_G_3"/>
    <property type="match status" value="1"/>
</dbReference>
<dbReference type="GO" id="GO:0038023">
    <property type="term" value="F:signaling receptor activity"/>
    <property type="evidence" value="ECO:0007669"/>
    <property type="project" value="TreeGrafter"/>
</dbReference>
<keyword evidence="5" id="KW-0130">Cell adhesion</keyword>
<dbReference type="FunFam" id="2.60.120.260:FF:000016">
    <property type="entry name" value="Contactin-associated protein-like 4 isoform 1"/>
    <property type="match status" value="1"/>
</dbReference>
<evidence type="ECO:0000256" key="8">
    <source>
        <dbReference type="PROSITE-ProRule" id="PRU00479"/>
    </source>
</evidence>
<dbReference type="Pfam" id="PF00754">
    <property type="entry name" value="F5_F8_type_C"/>
    <property type="match status" value="3"/>
</dbReference>
<dbReference type="InterPro" id="IPR036056">
    <property type="entry name" value="Fibrinogen-like_C"/>
</dbReference>
<dbReference type="InterPro" id="IPR000562">
    <property type="entry name" value="FN_type2_dom"/>
</dbReference>
<feature type="domain" description="F5/8 type C" evidence="10">
    <location>
        <begin position="692"/>
        <end position="840"/>
    </location>
</feature>
<dbReference type="SUPFAM" id="SSF57440">
    <property type="entry name" value="Kringle-like"/>
    <property type="match status" value="1"/>
</dbReference>
<evidence type="ECO:0000256" key="4">
    <source>
        <dbReference type="ARBA" id="ARBA00022737"/>
    </source>
</evidence>
<dbReference type="Gene3D" id="2.60.120.260">
    <property type="entry name" value="Galactose-binding domain-like"/>
    <property type="match status" value="3"/>
</dbReference>
<organism evidence="14 15">
    <name type="scientific">Actinia tenebrosa</name>
    <name type="common">Australian red waratah sea anemone</name>
    <dbReference type="NCBI Taxonomy" id="6105"/>
    <lineage>
        <taxon>Eukaryota</taxon>
        <taxon>Metazoa</taxon>
        <taxon>Cnidaria</taxon>
        <taxon>Anthozoa</taxon>
        <taxon>Hexacorallia</taxon>
        <taxon>Actiniaria</taxon>
        <taxon>Actiniidae</taxon>
        <taxon>Actinia</taxon>
    </lineage>
</organism>
<evidence type="ECO:0000259" key="12">
    <source>
        <dbReference type="PROSITE" id="PS51092"/>
    </source>
</evidence>
<feature type="domain" description="Fibronectin type-II" evidence="12">
    <location>
        <begin position="653"/>
        <end position="698"/>
    </location>
</feature>
<dbReference type="InterPro" id="IPR039477">
    <property type="entry name" value="ILEI/PANDER_dom"/>
</dbReference>
<reference evidence="15" key="1">
    <citation type="submission" date="2025-08" db="UniProtKB">
        <authorList>
            <consortium name="RefSeq"/>
        </authorList>
    </citation>
    <scope>IDENTIFICATION</scope>
    <source>
        <tissue evidence="15">Tentacle</tissue>
    </source>
</reference>
<feature type="chain" id="PRO_5028252911" evidence="9">
    <location>
        <begin position="21"/>
        <end position="1444"/>
    </location>
</feature>
<evidence type="ECO:0000256" key="1">
    <source>
        <dbReference type="ARBA" id="ARBA00004184"/>
    </source>
</evidence>
<dbReference type="InterPro" id="IPR050633">
    <property type="entry name" value="Neuropilin_MCO_CoagFactor"/>
</dbReference>
<dbReference type="CDD" id="cd00037">
    <property type="entry name" value="CLECT"/>
    <property type="match status" value="1"/>
</dbReference>
<dbReference type="SMART" id="SM00059">
    <property type="entry name" value="FN2"/>
    <property type="match status" value="1"/>
</dbReference>
<dbReference type="InterPro" id="IPR013806">
    <property type="entry name" value="Kringle-like"/>
</dbReference>
<dbReference type="SMART" id="SM00034">
    <property type="entry name" value="CLECT"/>
    <property type="match status" value="1"/>
</dbReference>
<comment type="caution">
    <text evidence="8">Lacks conserved residue(s) required for the propagation of feature annotation.</text>
</comment>
<dbReference type="OrthoDB" id="6514358at2759"/>
<accession>A0A6P8HIA9</accession>